<accession>A0A8J2PMW0</accession>
<evidence type="ECO:0000313" key="1">
    <source>
        <dbReference type="EMBL" id="CAG7836923.1"/>
    </source>
</evidence>
<organism evidence="1 2">
    <name type="scientific">Allacma fusca</name>
    <dbReference type="NCBI Taxonomy" id="39272"/>
    <lineage>
        <taxon>Eukaryota</taxon>
        <taxon>Metazoa</taxon>
        <taxon>Ecdysozoa</taxon>
        <taxon>Arthropoda</taxon>
        <taxon>Hexapoda</taxon>
        <taxon>Collembola</taxon>
        <taxon>Symphypleona</taxon>
        <taxon>Sminthuridae</taxon>
        <taxon>Allacma</taxon>
    </lineage>
</organism>
<dbReference type="Proteomes" id="UP000708208">
    <property type="component" value="Unassembled WGS sequence"/>
</dbReference>
<keyword evidence="2" id="KW-1185">Reference proteome</keyword>
<sequence>SVRCKSSSLVNAVILLKPRYFNHLGIMAVHSI</sequence>
<name>A0A8J2PMW0_9HEXA</name>
<feature type="non-terminal residue" evidence="1">
    <location>
        <position position="1"/>
    </location>
</feature>
<comment type="caution">
    <text evidence="1">The sequence shown here is derived from an EMBL/GenBank/DDBJ whole genome shotgun (WGS) entry which is preliminary data.</text>
</comment>
<proteinExistence type="predicted"/>
<evidence type="ECO:0000313" key="2">
    <source>
        <dbReference type="Proteomes" id="UP000708208"/>
    </source>
</evidence>
<dbReference type="EMBL" id="CAJVCH010571206">
    <property type="protein sequence ID" value="CAG7836923.1"/>
    <property type="molecule type" value="Genomic_DNA"/>
</dbReference>
<gene>
    <name evidence="1" type="ORF">AFUS01_LOCUS46113</name>
</gene>
<reference evidence="1" key="1">
    <citation type="submission" date="2021-06" db="EMBL/GenBank/DDBJ databases">
        <authorList>
            <person name="Hodson N. C."/>
            <person name="Mongue J. A."/>
            <person name="Jaron S. K."/>
        </authorList>
    </citation>
    <scope>NUCLEOTIDE SEQUENCE</scope>
</reference>
<protein>
    <submittedName>
        <fullName evidence="1">Uncharacterized protein</fullName>
    </submittedName>
</protein>
<dbReference type="AlphaFoldDB" id="A0A8J2PMW0"/>